<gene>
    <name evidence="2" type="ORF">CEXT_71871</name>
</gene>
<keyword evidence="1" id="KW-0732">Signal</keyword>
<proteinExistence type="predicted"/>
<feature type="chain" id="PRO_5043708251" description="Secreted protein" evidence="1">
    <location>
        <begin position="18"/>
        <end position="104"/>
    </location>
</feature>
<sequence>MFLPRMLAGIFLSRSIGLWEVGEWGRGDLQKQQGGGKRVMQNGGPPFAGSSLQKILFSLESNFRSRHSTRQDQPRALKGNLPKVSCFCLHSVCTSHGHDVSVCV</sequence>
<reference evidence="2 3" key="1">
    <citation type="submission" date="2021-06" db="EMBL/GenBank/DDBJ databases">
        <title>Caerostris extrusa draft genome.</title>
        <authorList>
            <person name="Kono N."/>
            <person name="Arakawa K."/>
        </authorList>
    </citation>
    <scope>NUCLEOTIDE SEQUENCE [LARGE SCALE GENOMIC DNA]</scope>
</reference>
<organism evidence="2 3">
    <name type="scientific">Caerostris extrusa</name>
    <name type="common">Bark spider</name>
    <name type="synonym">Caerostris bankana</name>
    <dbReference type="NCBI Taxonomy" id="172846"/>
    <lineage>
        <taxon>Eukaryota</taxon>
        <taxon>Metazoa</taxon>
        <taxon>Ecdysozoa</taxon>
        <taxon>Arthropoda</taxon>
        <taxon>Chelicerata</taxon>
        <taxon>Arachnida</taxon>
        <taxon>Araneae</taxon>
        <taxon>Araneomorphae</taxon>
        <taxon>Entelegynae</taxon>
        <taxon>Araneoidea</taxon>
        <taxon>Araneidae</taxon>
        <taxon>Caerostris</taxon>
    </lineage>
</organism>
<evidence type="ECO:0000313" key="2">
    <source>
        <dbReference type="EMBL" id="GIY05963.1"/>
    </source>
</evidence>
<evidence type="ECO:0008006" key="4">
    <source>
        <dbReference type="Google" id="ProtNLM"/>
    </source>
</evidence>
<dbReference type="EMBL" id="BPLR01005908">
    <property type="protein sequence ID" value="GIY05963.1"/>
    <property type="molecule type" value="Genomic_DNA"/>
</dbReference>
<dbReference type="AlphaFoldDB" id="A0AAV4Q7F8"/>
<accession>A0AAV4Q7F8</accession>
<name>A0AAV4Q7F8_CAEEX</name>
<evidence type="ECO:0000313" key="3">
    <source>
        <dbReference type="Proteomes" id="UP001054945"/>
    </source>
</evidence>
<evidence type="ECO:0000256" key="1">
    <source>
        <dbReference type="SAM" id="SignalP"/>
    </source>
</evidence>
<feature type="signal peptide" evidence="1">
    <location>
        <begin position="1"/>
        <end position="17"/>
    </location>
</feature>
<protein>
    <recommendedName>
        <fullName evidence="4">Secreted protein</fullName>
    </recommendedName>
</protein>
<keyword evidence="3" id="KW-1185">Reference proteome</keyword>
<comment type="caution">
    <text evidence="2">The sequence shown here is derived from an EMBL/GenBank/DDBJ whole genome shotgun (WGS) entry which is preliminary data.</text>
</comment>
<dbReference type="Proteomes" id="UP001054945">
    <property type="component" value="Unassembled WGS sequence"/>
</dbReference>